<name>A0A8B7YTM5_ACAPL</name>
<feature type="domain" description="BHLH" evidence="4">
    <location>
        <begin position="111"/>
        <end position="163"/>
    </location>
</feature>
<dbReference type="SUPFAM" id="SSF47459">
    <property type="entry name" value="HLH, helix-loop-helix DNA-binding domain"/>
    <property type="match status" value="1"/>
</dbReference>
<sequence length="703" mass="77984">MQSSSGASLLSCKDRTRKNGQNHGKAKASTYRAKSKVAQRNTIIPAVQVVTKGHTKAERKRRVTLVVKSPLSLSKKQQRYKKAKNEQRFSNDKCKFHSAETTGPKMGSLEEKRAVHRVHERQRHQSLNEAIKELVKILPPGDSHKSVTKYNVLKKADDYIDFLQYKIAHLCLELSIEQEFHDGLVSFNAPLNIVVGGEPLEIPAVTPVSPQMLEGIQKATKDLSINMTRRRAIDSDGRMSSPRAHQFRPRKKSPEMTTKTCKAQNTTSGAKDQILHMASNASPTLHAEILSGVTATACDSGGEVVDESHLPSETNLSMVAVSQPSQLPKPTHSVTCVSHHQPPNEDSSWPRKIALSQSSAASTGREEKETLLDHYIHANSSLGGEYAVTAVTPEPVKEIASSSTVPTQSTPCQQLHSEHSYSARYVPAYTLSGLSKDIRQPGIPVTVSFNSHEPSQASPSETLDAKMMTNSLGRLSGCADVPCIFRSSVYTQKQPVSFPIKIVTCESTIVPSTVVHQSTSATIYSSPNTVTSLGCKNRHPSRYIPIQPATNLASTSAASKTLLTLHRVSSENSSVQSKESTITHTIAQKLVVDPNHLKFEDTNSSMELMWKDQNSVMTPAAASSYSMRRSWINGFQLFTKVNHPRFRDKWPRLQGREITRLLSQTWKELPNDFKKQYSCRAREWNQWHRCQREAACQTSKDHP</sequence>
<evidence type="ECO:0000259" key="3">
    <source>
        <dbReference type="PROSITE" id="PS50118"/>
    </source>
</evidence>
<organism evidence="5 6">
    <name type="scientific">Acanthaster planci</name>
    <name type="common">Crown-of-thorns starfish</name>
    <dbReference type="NCBI Taxonomy" id="133434"/>
    <lineage>
        <taxon>Eukaryota</taxon>
        <taxon>Metazoa</taxon>
        <taxon>Echinodermata</taxon>
        <taxon>Eleutherozoa</taxon>
        <taxon>Asterozoa</taxon>
        <taxon>Asteroidea</taxon>
        <taxon>Valvatacea</taxon>
        <taxon>Valvatida</taxon>
        <taxon>Acanthasteridae</taxon>
        <taxon>Acanthaster</taxon>
    </lineage>
</organism>
<evidence type="ECO:0000259" key="4">
    <source>
        <dbReference type="PROSITE" id="PS50888"/>
    </source>
</evidence>
<feature type="compositionally biased region" description="Polar residues" evidence="2">
    <location>
        <begin position="255"/>
        <end position="267"/>
    </location>
</feature>
<feature type="DNA-binding region" description="HMG box" evidence="1">
    <location>
        <begin position="628"/>
        <end position="683"/>
    </location>
</feature>
<dbReference type="SUPFAM" id="SSF47095">
    <property type="entry name" value="HMG-box"/>
    <property type="match status" value="1"/>
</dbReference>
<feature type="region of interest" description="Disordered" evidence="2">
    <location>
        <begin position="1"/>
        <end position="34"/>
    </location>
</feature>
<feature type="compositionally biased region" description="Polar residues" evidence="2">
    <location>
        <begin position="325"/>
        <end position="338"/>
    </location>
</feature>
<dbReference type="InterPro" id="IPR011598">
    <property type="entry name" value="bHLH_dom"/>
</dbReference>
<dbReference type="Gene3D" id="1.10.30.10">
    <property type="entry name" value="High mobility group box domain"/>
    <property type="match status" value="1"/>
</dbReference>
<feature type="domain" description="HMG box" evidence="3">
    <location>
        <begin position="628"/>
        <end position="683"/>
    </location>
</feature>
<feature type="region of interest" description="Disordered" evidence="2">
    <location>
        <begin position="325"/>
        <end position="350"/>
    </location>
</feature>
<dbReference type="PROSITE" id="PS50118">
    <property type="entry name" value="HMG_BOX_2"/>
    <property type="match status" value="1"/>
</dbReference>
<dbReference type="GO" id="GO:0046983">
    <property type="term" value="F:protein dimerization activity"/>
    <property type="evidence" value="ECO:0007669"/>
    <property type="project" value="InterPro"/>
</dbReference>
<feature type="region of interest" description="Disordered" evidence="2">
    <location>
        <begin position="233"/>
        <end position="267"/>
    </location>
</feature>
<dbReference type="Proteomes" id="UP000694845">
    <property type="component" value="Unplaced"/>
</dbReference>
<dbReference type="InterPro" id="IPR009071">
    <property type="entry name" value="HMG_box_dom"/>
</dbReference>
<keyword evidence="1" id="KW-0539">Nucleus</keyword>
<feature type="compositionally biased region" description="Basic residues" evidence="2">
    <location>
        <begin position="15"/>
        <end position="26"/>
    </location>
</feature>
<dbReference type="GeneID" id="110982511"/>
<evidence type="ECO:0000313" key="6">
    <source>
        <dbReference type="RefSeq" id="XP_022096644.1"/>
    </source>
</evidence>
<evidence type="ECO:0000256" key="1">
    <source>
        <dbReference type="PROSITE-ProRule" id="PRU00267"/>
    </source>
</evidence>
<dbReference type="PROSITE" id="PS50888">
    <property type="entry name" value="BHLH"/>
    <property type="match status" value="1"/>
</dbReference>
<reference evidence="6" key="1">
    <citation type="submission" date="2025-08" db="UniProtKB">
        <authorList>
            <consortium name="RefSeq"/>
        </authorList>
    </citation>
    <scope>IDENTIFICATION</scope>
</reference>
<dbReference type="KEGG" id="aplc:110982511"/>
<dbReference type="OMA" id="MHRIHER"/>
<evidence type="ECO:0000313" key="5">
    <source>
        <dbReference type="Proteomes" id="UP000694845"/>
    </source>
</evidence>
<dbReference type="RefSeq" id="XP_022096644.1">
    <property type="nucleotide sequence ID" value="XM_022240952.1"/>
</dbReference>
<dbReference type="OrthoDB" id="10072464at2759"/>
<dbReference type="GO" id="GO:0005634">
    <property type="term" value="C:nucleus"/>
    <property type="evidence" value="ECO:0007669"/>
    <property type="project" value="UniProtKB-UniRule"/>
</dbReference>
<dbReference type="Pfam" id="PF00505">
    <property type="entry name" value="HMG_box"/>
    <property type="match status" value="1"/>
</dbReference>
<protein>
    <submittedName>
        <fullName evidence="6">Uncharacterized protein LOC110982511</fullName>
    </submittedName>
</protein>
<dbReference type="AlphaFoldDB" id="A0A8B7YTM5"/>
<accession>A0A8B7YTM5</accession>
<dbReference type="Gene3D" id="4.10.280.10">
    <property type="entry name" value="Helix-loop-helix DNA-binding domain"/>
    <property type="match status" value="1"/>
</dbReference>
<dbReference type="InterPro" id="IPR036638">
    <property type="entry name" value="HLH_DNA-bd_sf"/>
</dbReference>
<keyword evidence="5" id="KW-1185">Reference proteome</keyword>
<dbReference type="InterPro" id="IPR036910">
    <property type="entry name" value="HMG_box_dom_sf"/>
</dbReference>
<dbReference type="CDD" id="cd21977">
    <property type="entry name" value="HMG-box_BHMG1"/>
    <property type="match status" value="1"/>
</dbReference>
<proteinExistence type="predicted"/>
<dbReference type="GO" id="GO:0003677">
    <property type="term" value="F:DNA binding"/>
    <property type="evidence" value="ECO:0007669"/>
    <property type="project" value="UniProtKB-UniRule"/>
</dbReference>
<gene>
    <name evidence="6" type="primary">LOC110982511</name>
</gene>
<dbReference type="Pfam" id="PF00010">
    <property type="entry name" value="HLH"/>
    <property type="match status" value="1"/>
</dbReference>
<dbReference type="SMART" id="SM00353">
    <property type="entry name" value="HLH"/>
    <property type="match status" value="1"/>
</dbReference>
<evidence type="ECO:0000256" key="2">
    <source>
        <dbReference type="SAM" id="MobiDB-lite"/>
    </source>
</evidence>
<keyword evidence="1" id="KW-0238">DNA-binding</keyword>